<evidence type="ECO:0000256" key="4">
    <source>
        <dbReference type="ARBA" id="ARBA00010031"/>
    </source>
</evidence>
<evidence type="ECO:0000256" key="13">
    <source>
        <dbReference type="ARBA" id="ARBA00038359"/>
    </source>
</evidence>
<keyword evidence="19" id="KW-1185">Reference proteome</keyword>
<evidence type="ECO:0000256" key="6">
    <source>
        <dbReference type="ARBA" id="ARBA00022622"/>
    </source>
</evidence>
<feature type="signal peptide" evidence="16">
    <location>
        <begin position="1"/>
        <end position="22"/>
    </location>
</feature>
<organism evidence="18 19">
    <name type="scientific">Stachybotrys elegans</name>
    <dbReference type="NCBI Taxonomy" id="80388"/>
    <lineage>
        <taxon>Eukaryota</taxon>
        <taxon>Fungi</taxon>
        <taxon>Dikarya</taxon>
        <taxon>Ascomycota</taxon>
        <taxon>Pezizomycotina</taxon>
        <taxon>Sordariomycetes</taxon>
        <taxon>Hypocreomycetidae</taxon>
        <taxon>Hypocreales</taxon>
        <taxon>Stachybotryaceae</taxon>
        <taxon>Stachybotrys</taxon>
    </lineage>
</organism>
<feature type="binding site" description="axial binding residue" evidence="14">
    <location>
        <position position="52"/>
    </location>
    <ligand>
        <name>heme</name>
        <dbReference type="ChEBI" id="CHEBI:30413"/>
    </ligand>
    <ligandPart>
        <name>Fe</name>
        <dbReference type="ChEBI" id="CHEBI:18248"/>
    </ligandPart>
</feature>
<evidence type="ECO:0000256" key="2">
    <source>
        <dbReference type="ARBA" id="ARBA00004589"/>
    </source>
</evidence>
<dbReference type="GO" id="GO:0046872">
    <property type="term" value="F:metal ion binding"/>
    <property type="evidence" value="ECO:0007669"/>
    <property type="project" value="UniProtKB-UniRule"/>
</dbReference>
<dbReference type="Proteomes" id="UP000813444">
    <property type="component" value="Unassembled WGS sequence"/>
</dbReference>
<feature type="disulfide bond" evidence="14">
    <location>
        <begin position="34"/>
        <end position="74"/>
    </location>
</feature>
<keyword evidence="8 16" id="KW-0732">Signal</keyword>
<evidence type="ECO:0000256" key="15">
    <source>
        <dbReference type="SAM" id="Phobius"/>
    </source>
</evidence>
<accession>A0A8K0WMG8</accession>
<feature type="transmembrane region" description="Helical" evidence="15">
    <location>
        <begin position="296"/>
        <end position="315"/>
    </location>
</feature>
<dbReference type="EMBL" id="JAGPNK010000012">
    <property type="protein sequence ID" value="KAH7310802.1"/>
    <property type="molecule type" value="Genomic_DNA"/>
</dbReference>
<dbReference type="PROSITE" id="PS52012">
    <property type="entry name" value="CFEM"/>
    <property type="match status" value="1"/>
</dbReference>
<feature type="transmembrane region" description="Helical" evidence="15">
    <location>
        <begin position="186"/>
        <end position="207"/>
    </location>
</feature>
<dbReference type="GO" id="GO:0098552">
    <property type="term" value="C:side of membrane"/>
    <property type="evidence" value="ECO:0007669"/>
    <property type="project" value="UniProtKB-KW"/>
</dbReference>
<feature type="disulfide bond" evidence="14">
    <location>
        <begin position="38"/>
        <end position="69"/>
    </location>
</feature>
<dbReference type="OrthoDB" id="2496787at2759"/>
<evidence type="ECO:0000256" key="3">
    <source>
        <dbReference type="ARBA" id="ARBA00004613"/>
    </source>
</evidence>
<feature type="transmembrane region" description="Helical" evidence="15">
    <location>
        <begin position="104"/>
        <end position="125"/>
    </location>
</feature>
<feature type="domain" description="CFEM" evidence="17">
    <location>
        <begin position="6"/>
        <end position="117"/>
    </location>
</feature>
<keyword evidence="5" id="KW-0964">Secreted</keyword>
<keyword evidence="12" id="KW-0449">Lipoprotein</keyword>
<gene>
    <name evidence="18" type="ORF">B0I35DRAFT_378624</name>
</gene>
<comment type="subcellular location">
    <subcellularLocation>
        <location evidence="2">Membrane</location>
        <topology evidence="2">Lipid-anchor</topology>
        <topology evidence="2">GPI-anchor</topology>
    </subcellularLocation>
    <subcellularLocation>
        <location evidence="1">Membrane</location>
        <topology evidence="1">Multi-pass membrane protein</topology>
    </subcellularLocation>
    <subcellularLocation>
        <location evidence="3">Secreted</location>
    </subcellularLocation>
</comment>
<dbReference type="InterPro" id="IPR052337">
    <property type="entry name" value="SAT4-like"/>
</dbReference>
<keyword evidence="14" id="KW-0349">Heme</keyword>
<evidence type="ECO:0000256" key="10">
    <source>
        <dbReference type="ARBA" id="ARBA00023136"/>
    </source>
</evidence>
<keyword evidence="6" id="KW-0336">GPI-anchor</keyword>
<feature type="disulfide bond" evidence="14">
    <location>
        <begin position="48"/>
        <end position="55"/>
    </location>
</feature>
<feature type="transmembrane region" description="Helical" evidence="15">
    <location>
        <begin position="219"/>
        <end position="242"/>
    </location>
</feature>
<sequence>MWTSRSLYVLALALALVSPALAQEGPAPVLLPDCATSCARQAFMGGLCAPDDLRCICTDPVFQLNVTTCTTVSCTIPEGLAARNASLTSCGAPVRDRTGSLTSALWTSVGLATFFVIMRFGYKLLASTAAPVGLDDWLTLATLVFGVTAAWVHLFGSIPNGLGKDIWTLRPDQITEFSAAFYHSCWTYFLASALLKMAMIAFFLRVFPTPGVQRLLKGSFIFTGVYGGAFVITALFQCIPIHHFWTGWDGLHSGSCANANAISWANAIGGIALDLWIIGIPLWQLRYIQLHWKRKVAVVFMLLVGTGVTVVSILRLQSLVAFATSHNTSWDFYNIAIWSGLEISIGIVCACLPTLRLLLIKIFPRLGDPGNRFKGNYAYYGKDRSGNSGNSRGHQRSKPSIGNEVNIVAMPSPSLDQDSVAYGPNYGRTRETDGDEISLVQLRGV</sequence>
<comment type="similarity">
    <text evidence="4">Belongs to the RBT5 family.</text>
</comment>
<feature type="transmembrane region" description="Helical" evidence="15">
    <location>
        <begin position="137"/>
        <end position="158"/>
    </location>
</feature>
<dbReference type="Pfam" id="PF20684">
    <property type="entry name" value="Fung_rhodopsin"/>
    <property type="match status" value="1"/>
</dbReference>
<dbReference type="GO" id="GO:0005576">
    <property type="term" value="C:extracellular region"/>
    <property type="evidence" value="ECO:0007669"/>
    <property type="project" value="UniProtKB-SubCell"/>
</dbReference>
<dbReference type="InterPro" id="IPR049326">
    <property type="entry name" value="Rhodopsin_dom_fungi"/>
</dbReference>
<comment type="caution">
    <text evidence="18">The sequence shown here is derived from an EMBL/GenBank/DDBJ whole genome shotgun (WGS) entry which is preliminary data.</text>
</comment>
<feature type="transmembrane region" description="Helical" evidence="15">
    <location>
        <begin position="335"/>
        <end position="359"/>
    </location>
</feature>
<evidence type="ECO:0000256" key="8">
    <source>
        <dbReference type="ARBA" id="ARBA00022729"/>
    </source>
</evidence>
<evidence type="ECO:0000313" key="19">
    <source>
        <dbReference type="Proteomes" id="UP000813444"/>
    </source>
</evidence>
<dbReference type="InterPro" id="IPR008427">
    <property type="entry name" value="Extracellular_membr_CFEM_dom"/>
</dbReference>
<proteinExistence type="inferred from homology"/>
<keyword evidence="10 15" id="KW-0472">Membrane</keyword>
<name>A0A8K0WMG8_9HYPO</name>
<reference evidence="18" key="1">
    <citation type="journal article" date="2021" name="Nat. Commun.">
        <title>Genetic determinants of endophytism in the Arabidopsis root mycobiome.</title>
        <authorList>
            <person name="Mesny F."/>
            <person name="Miyauchi S."/>
            <person name="Thiergart T."/>
            <person name="Pickel B."/>
            <person name="Atanasova L."/>
            <person name="Karlsson M."/>
            <person name="Huettel B."/>
            <person name="Barry K.W."/>
            <person name="Haridas S."/>
            <person name="Chen C."/>
            <person name="Bauer D."/>
            <person name="Andreopoulos W."/>
            <person name="Pangilinan J."/>
            <person name="LaButti K."/>
            <person name="Riley R."/>
            <person name="Lipzen A."/>
            <person name="Clum A."/>
            <person name="Drula E."/>
            <person name="Henrissat B."/>
            <person name="Kohler A."/>
            <person name="Grigoriev I.V."/>
            <person name="Martin F.M."/>
            <person name="Hacquard S."/>
        </authorList>
    </citation>
    <scope>NUCLEOTIDE SEQUENCE</scope>
    <source>
        <strain evidence="18">MPI-CAGE-CH-0235</strain>
    </source>
</reference>
<comment type="similarity">
    <text evidence="13">Belongs to the SAT4 family.</text>
</comment>
<keyword evidence="11 14" id="KW-1015">Disulfide bond</keyword>
<dbReference type="PANTHER" id="PTHR33048:SF143">
    <property type="entry name" value="EXTRACELLULAR MEMBRANE PROTEIN CFEM DOMAIN-CONTAINING PROTEIN-RELATED"/>
    <property type="match status" value="1"/>
</dbReference>
<evidence type="ECO:0000256" key="7">
    <source>
        <dbReference type="ARBA" id="ARBA00022692"/>
    </source>
</evidence>
<keyword evidence="9 15" id="KW-1133">Transmembrane helix</keyword>
<evidence type="ECO:0000256" key="5">
    <source>
        <dbReference type="ARBA" id="ARBA00022525"/>
    </source>
</evidence>
<evidence type="ECO:0000313" key="18">
    <source>
        <dbReference type="EMBL" id="KAH7310802.1"/>
    </source>
</evidence>
<evidence type="ECO:0000256" key="14">
    <source>
        <dbReference type="PROSITE-ProRule" id="PRU01356"/>
    </source>
</evidence>
<feature type="chain" id="PRO_5035423320" evidence="16">
    <location>
        <begin position="23"/>
        <end position="445"/>
    </location>
</feature>
<dbReference type="PANTHER" id="PTHR33048">
    <property type="entry name" value="PTH11-LIKE INTEGRAL MEMBRANE PROTEIN (AFU_ORTHOLOGUE AFUA_5G11245)"/>
    <property type="match status" value="1"/>
</dbReference>
<evidence type="ECO:0000256" key="16">
    <source>
        <dbReference type="SAM" id="SignalP"/>
    </source>
</evidence>
<dbReference type="Pfam" id="PF05730">
    <property type="entry name" value="CFEM"/>
    <property type="match status" value="1"/>
</dbReference>
<keyword evidence="14" id="KW-0408">Iron</keyword>
<keyword evidence="6" id="KW-0325">Glycoprotein</keyword>
<feature type="transmembrane region" description="Helical" evidence="15">
    <location>
        <begin position="262"/>
        <end position="284"/>
    </location>
</feature>
<evidence type="ECO:0000256" key="9">
    <source>
        <dbReference type="ARBA" id="ARBA00022989"/>
    </source>
</evidence>
<evidence type="ECO:0000256" key="11">
    <source>
        <dbReference type="ARBA" id="ARBA00023157"/>
    </source>
</evidence>
<dbReference type="AlphaFoldDB" id="A0A8K0WMG8"/>
<evidence type="ECO:0000259" key="17">
    <source>
        <dbReference type="PROSITE" id="PS52012"/>
    </source>
</evidence>
<feature type="disulfide bond" evidence="14">
    <location>
        <begin position="57"/>
        <end position="90"/>
    </location>
</feature>
<evidence type="ECO:0000256" key="12">
    <source>
        <dbReference type="ARBA" id="ARBA00023288"/>
    </source>
</evidence>
<protein>
    <submittedName>
        <fullName evidence="18">CFEM domain-containing protein</fullName>
    </submittedName>
</protein>
<keyword evidence="14" id="KW-0479">Metal-binding</keyword>
<keyword evidence="7 15" id="KW-0812">Transmembrane</keyword>
<evidence type="ECO:0000256" key="1">
    <source>
        <dbReference type="ARBA" id="ARBA00004141"/>
    </source>
</evidence>